<organism evidence="7 8">
    <name type="scientific">Kitasatospora arboriphila</name>
    <dbReference type="NCBI Taxonomy" id="258052"/>
    <lineage>
        <taxon>Bacteria</taxon>
        <taxon>Bacillati</taxon>
        <taxon>Actinomycetota</taxon>
        <taxon>Actinomycetes</taxon>
        <taxon>Kitasatosporales</taxon>
        <taxon>Streptomycetaceae</taxon>
        <taxon>Kitasatospora</taxon>
    </lineage>
</organism>
<keyword evidence="5" id="KW-0408">Iron</keyword>
<comment type="caution">
    <text evidence="7">The sequence shown here is derived from an EMBL/GenBank/DDBJ whole genome shotgun (WGS) entry which is preliminary data.</text>
</comment>
<gene>
    <name evidence="7" type="ORF">GCM10009663_19930</name>
</gene>
<keyword evidence="4" id="KW-0560">Oxidoreductase</keyword>
<dbReference type="Pfam" id="PF02668">
    <property type="entry name" value="TauD"/>
    <property type="match status" value="1"/>
</dbReference>
<dbReference type="InterPro" id="IPR042098">
    <property type="entry name" value="TauD-like_sf"/>
</dbReference>
<feature type="domain" description="TauD/TfdA-like" evidence="6">
    <location>
        <begin position="41"/>
        <end position="300"/>
    </location>
</feature>
<name>A0ABP4E0X0_9ACTN</name>
<comment type="similarity">
    <text evidence="1">Belongs to the TfdA dioxygenase family.</text>
</comment>
<evidence type="ECO:0000256" key="5">
    <source>
        <dbReference type="ARBA" id="ARBA00023004"/>
    </source>
</evidence>
<dbReference type="GO" id="GO:0051213">
    <property type="term" value="F:dioxygenase activity"/>
    <property type="evidence" value="ECO:0007669"/>
    <property type="project" value="UniProtKB-KW"/>
</dbReference>
<keyword evidence="2" id="KW-0479">Metal-binding</keyword>
<keyword evidence="3 7" id="KW-0223">Dioxygenase</keyword>
<evidence type="ECO:0000256" key="2">
    <source>
        <dbReference type="ARBA" id="ARBA00022723"/>
    </source>
</evidence>
<evidence type="ECO:0000313" key="8">
    <source>
        <dbReference type="Proteomes" id="UP001499987"/>
    </source>
</evidence>
<keyword evidence="8" id="KW-1185">Reference proteome</keyword>
<evidence type="ECO:0000256" key="1">
    <source>
        <dbReference type="ARBA" id="ARBA00005896"/>
    </source>
</evidence>
<evidence type="ECO:0000256" key="3">
    <source>
        <dbReference type="ARBA" id="ARBA00022964"/>
    </source>
</evidence>
<dbReference type="EMBL" id="BAAALD010000013">
    <property type="protein sequence ID" value="GAA1078053.1"/>
    <property type="molecule type" value="Genomic_DNA"/>
</dbReference>
<dbReference type="Proteomes" id="UP001499987">
    <property type="component" value="Unassembled WGS sequence"/>
</dbReference>
<dbReference type="RefSeq" id="WP_344623144.1">
    <property type="nucleotide sequence ID" value="NZ_BAAALD010000013.1"/>
</dbReference>
<dbReference type="PANTHER" id="PTHR30468:SF1">
    <property type="entry name" value="ALPHA-KETOGLUTARATE-DEPENDENT SULFONATE DIOXYGENASE"/>
    <property type="match status" value="1"/>
</dbReference>
<evidence type="ECO:0000259" key="6">
    <source>
        <dbReference type="Pfam" id="PF02668"/>
    </source>
</evidence>
<sequence>MGTAVSTTSHPILAKPLFHAGRRRLERTAPDTPHADFRLLEITPMTPHIGAEITGVDLADPIGEDLAAELRRALDEWKVIFFRDQHRFDARAHLALAGVWGPPEPNPFFPKGDTAGVSRLAKDATAIGQENIWHSDHSFMAAPAMGSVLRAVEVPAAGGDTMWADMGAAYDNLDAGLRARIEGLTAVHDWEPTWGSFMTPEQIAALRTVLPPVEHPVVVDHPRTGRPTLYVNEPFTTRIAGLPEAEGRELLHLLGLQARIPEFQVRFRWQPDSIAIWDNIATQHYAISDYYPQRRVMERIAVAGGPLT</sequence>
<reference evidence="8" key="1">
    <citation type="journal article" date="2019" name="Int. J. Syst. Evol. Microbiol.">
        <title>The Global Catalogue of Microorganisms (GCM) 10K type strain sequencing project: providing services to taxonomists for standard genome sequencing and annotation.</title>
        <authorList>
            <consortium name="The Broad Institute Genomics Platform"/>
            <consortium name="The Broad Institute Genome Sequencing Center for Infectious Disease"/>
            <person name="Wu L."/>
            <person name="Ma J."/>
        </authorList>
    </citation>
    <scope>NUCLEOTIDE SEQUENCE [LARGE SCALE GENOMIC DNA]</scope>
    <source>
        <strain evidence="8">JCM 13002</strain>
    </source>
</reference>
<dbReference type="InterPro" id="IPR051323">
    <property type="entry name" value="AtsK-like"/>
</dbReference>
<dbReference type="SUPFAM" id="SSF51197">
    <property type="entry name" value="Clavaminate synthase-like"/>
    <property type="match status" value="1"/>
</dbReference>
<accession>A0ABP4E0X0</accession>
<dbReference type="PANTHER" id="PTHR30468">
    <property type="entry name" value="ALPHA-KETOGLUTARATE-DEPENDENT SULFONATE DIOXYGENASE"/>
    <property type="match status" value="1"/>
</dbReference>
<evidence type="ECO:0000313" key="7">
    <source>
        <dbReference type="EMBL" id="GAA1078053.1"/>
    </source>
</evidence>
<proteinExistence type="inferred from homology"/>
<protein>
    <submittedName>
        <fullName evidence="7">TauD/TfdA family dioxygenase</fullName>
    </submittedName>
</protein>
<dbReference type="InterPro" id="IPR003819">
    <property type="entry name" value="TauD/TfdA-like"/>
</dbReference>
<evidence type="ECO:0000256" key="4">
    <source>
        <dbReference type="ARBA" id="ARBA00023002"/>
    </source>
</evidence>
<dbReference type="Gene3D" id="3.60.130.10">
    <property type="entry name" value="Clavaminate synthase-like"/>
    <property type="match status" value="1"/>
</dbReference>